<evidence type="ECO:0000256" key="1">
    <source>
        <dbReference type="SAM" id="SignalP"/>
    </source>
</evidence>
<dbReference type="Proteomes" id="UP000595053">
    <property type="component" value="Chromosome"/>
</dbReference>
<gene>
    <name evidence="2" type="ORF">INS88_08240</name>
</gene>
<proteinExistence type="predicted"/>
<dbReference type="RefSeq" id="WP_197550915.1">
    <property type="nucleotide sequence ID" value="NZ_CP063213.1"/>
</dbReference>
<keyword evidence="1" id="KW-0732">Signal</keyword>
<organism evidence="2 3">
    <name type="scientific">Trueperella pecoris</name>
    <dbReference type="NCBI Taxonomy" id="2733571"/>
    <lineage>
        <taxon>Bacteria</taxon>
        <taxon>Bacillati</taxon>
        <taxon>Actinomycetota</taxon>
        <taxon>Actinomycetes</taxon>
        <taxon>Actinomycetales</taxon>
        <taxon>Actinomycetaceae</taxon>
        <taxon>Trueperella</taxon>
    </lineage>
</organism>
<reference evidence="2 3" key="1">
    <citation type="submission" date="2020-10" db="EMBL/GenBank/DDBJ databases">
        <title>Trueperella pecoris sp. nov. isolated from bovine and porcine specimens.</title>
        <authorList>
            <person name="Schoenecker L."/>
            <person name="Schnydrig P."/>
            <person name="Brodard I."/>
            <person name="Thomann A."/>
            <person name="Hemphill A."/>
            <person name="Rodriguez-Campos S."/>
            <person name="Perreten V."/>
            <person name="Jores J."/>
            <person name="Kittl S."/>
        </authorList>
    </citation>
    <scope>NUCLEOTIDE SEQUENCE [LARGE SCALE GENOMIC DNA]</scope>
    <source>
        <strain evidence="2 3">15A0121</strain>
    </source>
</reference>
<evidence type="ECO:0000313" key="2">
    <source>
        <dbReference type="EMBL" id="QOR45260.1"/>
    </source>
</evidence>
<keyword evidence="3" id="KW-1185">Reference proteome</keyword>
<evidence type="ECO:0008006" key="4">
    <source>
        <dbReference type="Google" id="ProtNLM"/>
    </source>
</evidence>
<name>A0A7M1QT59_9ACTO</name>
<accession>A0A7M1QT59</accession>
<feature type="signal peptide" evidence="1">
    <location>
        <begin position="1"/>
        <end position="23"/>
    </location>
</feature>
<protein>
    <recommendedName>
        <fullName evidence="4">Pyrroloquinoline-quinone binding quinoprotein</fullName>
    </recommendedName>
</protein>
<sequence length="393" mass="41818">MSRRTARALIVLAAAIVGVSACAPTPREEADVNREVRTKVSAPATVDVSEMNVPVSLQGLKVYDPEWVVMPQYAQEVYIAPRDVGHALEYVAMSTSGEALWAVERPRSCTGFLVTETSDGRPLAVLLDSHTSADKLAGITATAHDLRTGEVVWGPVEVPGTYSGPGLVFASTPRGVVSEGGQRVALDRNSGSIVAGQSVEERVLGDVHGTLITLNGSVLAARDSHVAGEKWRLDVVEQGWDPQQIRAAVDENAATHYARLTINQGPGPVIDIRDGTILHAAARDMGEDPLTGSVVVLTEDGLTSYDAEHRQLWSTSAFPDTTIQTVGGVFVYVREGETIRVHNVLTGAIAQAYLYDHPGTILVPAHLGPTGAALVFDKNGYVLLITVPPLGER</sequence>
<feature type="chain" id="PRO_5029498239" description="Pyrroloquinoline-quinone binding quinoprotein" evidence="1">
    <location>
        <begin position="24"/>
        <end position="393"/>
    </location>
</feature>
<dbReference type="EMBL" id="CP063213">
    <property type="protein sequence ID" value="QOR45260.1"/>
    <property type="molecule type" value="Genomic_DNA"/>
</dbReference>
<dbReference type="AlphaFoldDB" id="A0A7M1QT59"/>
<dbReference type="PROSITE" id="PS51257">
    <property type="entry name" value="PROKAR_LIPOPROTEIN"/>
    <property type="match status" value="1"/>
</dbReference>
<evidence type="ECO:0000313" key="3">
    <source>
        <dbReference type="Proteomes" id="UP000595053"/>
    </source>
</evidence>